<dbReference type="EMBL" id="LNQE01000882">
    <property type="protein sequence ID" value="KUG23858.1"/>
    <property type="molecule type" value="Genomic_DNA"/>
</dbReference>
<dbReference type="GO" id="GO:0009245">
    <property type="term" value="P:lipid A biosynthetic process"/>
    <property type="evidence" value="ECO:0007669"/>
    <property type="project" value="UniProtKB-KW"/>
</dbReference>
<comment type="caution">
    <text evidence="11">The sequence shown here is derived from an EMBL/GenBank/DDBJ whole genome shotgun (WGS) entry which is preliminary data.</text>
</comment>
<dbReference type="GO" id="GO:0016020">
    <property type="term" value="C:membrane"/>
    <property type="evidence" value="ECO:0007669"/>
    <property type="project" value="GOC"/>
</dbReference>
<dbReference type="Gene3D" id="3.30.230.20">
    <property type="entry name" value="lpxc deacetylase, domain 1"/>
    <property type="match status" value="1"/>
</dbReference>
<keyword evidence="9" id="KW-0443">Lipid metabolism</keyword>
<dbReference type="InterPro" id="IPR011334">
    <property type="entry name" value="UDP-acyl_GlcNac_deAcase_C"/>
</dbReference>
<comment type="pathway">
    <text evidence="2">Glycolipid biosynthesis; lipid IV(A) biosynthesis; lipid IV(A) from (3R)-3-hydroxytetradecanoyl-[acyl-carrier-protein] and UDP-N-acetyl-alpha-D-glucosamine: step 2/6.</text>
</comment>
<dbReference type="EC" id="3.5.1.108" evidence="3"/>
<gene>
    <name evidence="11" type="ORF">ASZ90_006343</name>
</gene>
<keyword evidence="5" id="KW-0441">Lipid A biosynthesis</keyword>
<dbReference type="Gene3D" id="3.30.1700.10">
    <property type="entry name" value="lpxc deacetylase, domain 2"/>
    <property type="match status" value="1"/>
</dbReference>
<keyword evidence="4" id="KW-0444">Lipid biosynthesis</keyword>
<evidence type="ECO:0000256" key="1">
    <source>
        <dbReference type="ARBA" id="ARBA00001947"/>
    </source>
</evidence>
<evidence type="ECO:0000256" key="9">
    <source>
        <dbReference type="ARBA" id="ARBA00023098"/>
    </source>
</evidence>
<dbReference type="PANTHER" id="PTHR33694">
    <property type="entry name" value="UDP-3-O-ACYL-N-ACETYLGLUCOSAMINE DEACETYLASE 1, MITOCHONDRIAL-RELATED"/>
    <property type="match status" value="1"/>
</dbReference>
<comment type="cofactor">
    <cofactor evidence="1">
        <name>Zn(2+)</name>
        <dbReference type="ChEBI" id="CHEBI:29105"/>
    </cofactor>
</comment>
<keyword evidence="7" id="KW-0378">Hydrolase</keyword>
<dbReference type="Pfam" id="PF03331">
    <property type="entry name" value="LpxC"/>
    <property type="match status" value="1"/>
</dbReference>
<name>A0A0W8FSU4_9ZZZZ</name>
<dbReference type="NCBIfam" id="TIGR00325">
    <property type="entry name" value="lpxC"/>
    <property type="match status" value="1"/>
</dbReference>
<dbReference type="InterPro" id="IPR020568">
    <property type="entry name" value="Ribosomal_Su5_D2-typ_SF"/>
</dbReference>
<evidence type="ECO:0000256" key="5">
    <source>
        <dbReference type="ARBA" id="ARBA00022556"/>
    </source>
</evidence>
<dbReference type="AlphaFoldDB" id="A0A0W8FSU4"/>
<organism evidence="11">
    <name type="scientific">hydrocarbon metagenome</name>
    <dbReference type="NCBI Taxonomy" id="938273"/>
    <lineage>
        <taxon>unclassified sequences</taxon>
        <taxon>metagenomes</taxon>
        <taxon>ecological metagenomes</taxon>
    </lineage>
</organism>
<dbReference type="GO" id="GO:0046872">
    <property type="term" value="F:metal ion binding"/>
    <property type="evidence" value="ECO:0007669"/>
    <property type="project" value="UniProtKB-KW"/>
</dbReference>
<proteinExistence type="inferred from homology"/>
<dbReference type="HAMAP" id="MF_00388">
    <property type="entry name" value="LpxC"/>
    <property type="match status" value="1"/>
</dbReference>
<accession>A0A0W8FSU4</accession>
<dbReference type="InterPro" id="IPR004463">
    <property type="entry name" value="UDP-acyl_GlcNac_deAcase"/>
</dbReference>
<comment type="catalytic activity">
    <reaction evidence="10">
        <text>a UDP-3-O-[(3R)-3-hydroxyacyl]-N-acetyl-alpha-D-glucosamine + H2O = a UDP-3-O-[(3R)-3-hydroxyacyl]-alpha-D-glucosamine + acetate</text>
        <dbReference type="Rhea" id="RHEA:67816"/>
        <dbReference type="ChEBI" id="CHEBI:15377"/>
        <dbReference type="ChEBI" id="CHEBI:30089"/>
        <dbReference type="ChEBI" id="CHEBI:137740"/>
        <dbReference type="ChEBI" id="CHEBI:173225"/>
        <dbReference type="EC" id="3.5.1.108"/>
    </reaction>
</comment>
<dbReference type="SUPFAM" id="SSF54211">
    <property type="entry name" value="Ribosomal protein S5 domain 2-like"/>
    <property type="match status" value="2"/>
</dbReference>
<evidence type="ECO:0000256" key="3">
    <source>
        <dbReference type="ARBA" id="ARBA00012745"/>
    </source>
</evidence>
<protein>
    <recommendedName>
        <fullName evidence="3">UDP-3-O-acyl-N-acetylglucosamine deacetylase</fullName>
        <ecNumber evidence="3">3.5.1.108</ecNumber>
    </recommendedName>
</protein>
<dbReference type="UniPathway" id="UPA00359">
    <property type="reaction ID" value="UER00478"/>
</dbReference>
<evidence type="ECO:0000256" key="7">
    <source>
        <dbReference type="ARBA" id="ARBA00022801"/>
    </source>
</evidence>
<evidence type="ECO:0000256" key="6">
    <source>
        <dbReference type="ARBA" id="ARBA00022723"/>
    </source>
</evidence>
<evidence type="ECO:0000256" key="8">
    <source>
        <dbReference type="ARBA" id="ARBA00022833"/>
    </source>
</evidence>
<evidence type="ECO:0000256" key="10">
    <source>
        <dbReference type="ARBA" id="ARBA00024535"/>
    </source>
</evidence>
<dbReference type="GO" id="GO:0103117">
    <property type="term" value="F:UDP-3-O-acyl-N-acetylglucosamine deacetylase activity"/>
    <property type="evidence" value="ECO:0007669"/>
    <property type="project" value="UniProtKB-EC"/>
</dbReference>
<dbReference type="PANTHER" id="PTHR33694:SF1">
    <property type="entry name" value="UDP-3-O-ACYL-N-ACETYLGLUCOSAMINE DEACETYLASE 1, MITOCHONDRIAL-RELATED"/>
    <property type="match status" value="1"/>
</dbReference>
<evidence type="ECO:0000256" key="2">
    <source>
        <dbReference type="ARBA" id="ARBA00005002"/>
    </source>
</evidence>
<keyword evidence="8" id="KW-0862">Zinc</keyword>
<sequence length="310" mass="34582">MNLQRTVKKEISCFSVGLHTGRKINMNIKPAPADTGIVFIRRDLPEAAPIQARYDNVCDTTLATTLGSNGVTVSTVEHLLSAFSGMGVDNAAVELDSFEVPVMDGSAFPFVNMLKEVGTHVQKKNKKLLIIKKPVSVNNGDGSAMFMPSDEFKITYEIDFKHPVIGKQSFDMTFSDEIYEKEICAAQTFGFLKDLEFLQARGLALGGSLKNAIVLDDKKIINKEGQRIENVFVKHKILDAIGDLFLLGMPIIGHFIAYKSGHRLNNLLLRELMSKKECWEIVNCVNKEEAHRLNFFKKIPSFKILDAVQT</sequence>
<keyword evidence="6" id="KW-0479">Metal-binding</keyword>
<dbReference type="InterPro" id="IPR015870">
    <property type="entry name" value="UDP-acyl_N-AcGlcN_deAcase_N"/>
</dbReference>
<evidence type="ECO:0000313" key="11">
    <source>
        <dbReference type="EMBL" id="KUG23858.1"/>
    </source>
</evidence>
<reference evidence="11" key="1">
    <citation type="journal article" date="2015" name="Proc. Natl. Acad. Sci. U.S.A.">
        <title>Networks of energetic and metabolic interactions define dynamics in microbial communities.</title>
        <authorList>
            <person name="Embree M."/>
            <person name="Liu J.K."/>
            <person name="Al-Bassam M.M."/>
            <person name="Zengler K."/>
        </authorList>
    </citation>
    <scope>NUCLEOTIDE SEQUENCE</scope>
</reference>
<evidence type="ECO:0000256" key="4">
    <source>
        <dbReference type="ARBA" id="ARBA00022516"/>
    </source>
</evidence>